<accession>A0A316U6K6</accession>
<dbReference type="SUPFAM" id="SSF56112">
    <property type="entry name" value="Protein kinase-like (PK-like)"/>
    <property type="match status" value="1"/>
</dbReference>
<dbReference type="InterPro" id="IPR000719">
    <property type="entry name" value="Prot_kinase_dom"/>
</dbReference>
<dbReference type="Proteomes" id="UP000245942">
    <property type="component" value="Unassembled WGS sequence"/>
</dbReference>
<evidence type="ECO:0000259" key="2">
    <source>
        <dbReference type="PROSITE" id="PS50011"/>
    </source>
</evidence>
<dbReference type="GO" id="GO:0005524">
    <property type="term" value="F:ATP binding"/>
    <property type="evidence" value="ECO:0007669"/>
    <property type="project" value="InterPro"/>
</dbReference>
<feature type="compositionally biased region" description="Polar residues" evidence="1">
    <location>
        <begin position="207"/>
        <end position="217"/>
    </location>
</feature>
<dbReference type="AlphaFoldDB" id="A0A316U6K6"/>
<name>A0A316U6K6_9BASI</name>
<feature type="compositionally biased region" description="Basic residues" evidence="1">
    <location>
        <begin position="494"/>
        <end position="503"/>
    </location>
</feature>
<feature type="compositionally biased region" description="Low complexity" evidence="1">
    <location>
        <begin position="366"/>
        <end position="387"/>
    </location>
</feature>
<feature type="compositionally biased region" description="Low complexity" evidence="1">
    <location>
        <begin position="408"/>
        <end position="424"/>
    </location>
</feature>
<dbReference type="GO" id="GO:0004672">
    <property type="term" value="F:protein kinase activity"/>
    <property type="evidence" value="ECO:0007669"/>
    <property type="project" value="InterPro"/>
</dbReference>
<feature type="compositionally biased region" description="Polar residues" evidence="1">
    <location>
        <begin position="303"/>
        <end position="322"/>
    </location>
</feature>
<dbReference type="Pfam" id="PF00069">
    <property type="entry name" value="Pkinase"/>
    <property type="match status" value="1"/>
</dbReference>
<dbReference type="STRING" id="1684307.A0A316U6K6"/>
<feature type="region of interest" description="Disordered" evidence="1">
    <location>
        <begin position="133"/>
        <end position="455"/>
    </location>
</feature>
<reference evidence="3 4" key="1">
    <citation type="journal article" date="2018" name="Mol. Biol. Evol.">
        <title>Broad Genomic Sampling Reveals a Smut Pathogenic Ancestry of the Fungal Clade Ustilaginomycotina.</title>
        <authorList>
            <person name="Kijpornyongpan T."/>
            <person name="Mondo S.J."/>
            <person name="Barry K."/>
            <person name="Sandor L."/>
            <person name="Lee J."/>
            <person name="Lipzen A."/>
            <person name="Pangilinan J."/>
            <person name="LaButti K."/>
            <person name="Hainaut M."/>
            <person name="Henrissat B."/>
            <person name="Grigoriev I.V."/>
            <person name="Spatafora J.W."/>
            <person name="Aime M.C."/>
        </authorList>
    </citation>
    <scope>NUCLEOTIDE SEQUENCE [LARGE SCALE GENOMIC DNA]</scope>
    <source>
        <strain evidence="3 4">MCA 4718</strain>
    </source>
</reference>
<dbReference type="RefSeq" id="XP_025348019.1">
    <property type="nucleotide sequence ID" value="XM_025492575.1"/>
</dbReference>
<feature type="domain" description="Protein kinase" evidence="2">
    <location>
        <begin position="573"/>
        <end position="896"/>
    </location>
</feature>
<dbReference type="InterPro" id="IPR011009">
    <property type="entry name" value="Kinase-like_dom_sf"/>
</dbReference>
<feature type="compositionally biased region" description="Polar residues" evidence="1">
    <location>
        <begin position="86"/>
        <end position="101"/>
    </location>
</feature>
<sequence length="953" mass="103044">MTPSAGHEPPVADDANHRRASPLSQQAPSQAVEVCKAGSGHTTAPSNGQSELPKGPSASEPPRPMFTRLSTMPDSRILDHPRTKNRPMSQWTIPRSSTSKSPRAATLFLGQDHERWRMRDRDSMGAGLKLAWGWRSGSSSDLPDASVLESYPYGEDDESTEGDFTDTFTDEESESGQSSSKLSRRSSRSSHRSRTGSGAWKRPCMNALTSATGQTSSDVHKSATPSASSSKMESGSSSQSSNGFLGRRPRRFSSNGPEAAFLRHETVIGIHTPRRDSSSSSLSSASGRQLPAIERVSLAPLSQIKTGTPAPSSRPPSGTSSKVVIPAALQQQQQQIKRELSPSPGSQQKPDLSGVTSRPPKPQRELSSSDLLKKAAAIAAASSVPASPEIDAQTAPPSPLSPKGERGTPSSRHTADSSSRSDSPGPIALRLARRRKPISVEGTLYDRTGPFREGAVTDGLSVRLFSAEHEKEGEGWADSDEDEKAQQTSTATSRSRRPRKTTRRPQEDEDDEKSGKMEAEAANRDKNGSHRDEEAAEGDEAEVPACPLVNRSSAATTYLITTPDNRVSSAAKLRRWAMDGSGKFYAAMEIKSVEAKIRSAMDPNEARENAAYARSLAKILRSTYLDDILTEIQKAETLSTGRAAVAKLLMTSDGKYIRLEEDYPEESFFVIAGCEDEELYPVVALVFVQALAHIHRFHQAGWLHGDIKLENLMFDTKGELVVIDYENANPFRTPGGDETVQLMSFDWVPPEASGSDNDGGRRVGPSADLWALGANLVRAFALRNGIDDSIVRQLILEEQGQKKFLAFRDELIKTGDDSKRATAESVDLGPILEMQREAETEVEGGGALMSPARLLLPFALSAPRLLKYVLASCLVLSPSARGVEAELEGLRLAAELQKERDGDLMRLGTKAVRTAIELSGSEWVRPKLEEARLSLGLGDDEGAGDILAEESAQ</sequence>
<feature type="compositionally biased region" description="Polar residues" evidence="1">
    <location>
        <begin position="40"/>
        <end position="50"/>
    </location>
</feature>
<feature type="compositionally biased region" description="Acidic residues" evidence="1">
    <location>
        <begin position="154"/>
        <end position="174"/>
    </location>
</feature>
<dbReference type="GeneID" id="37014309"/>
<evidence type="ECO:0000256" key="1">
    <source>
        <dbReference type="SAM" id="MobiDB-lite"/>
    </source>
</evidence>
<dbReference type="OrthoDB" id="4062651at2759"/>
<evidence type="ECO:0000313" key="3">
    <source>
        <dbReference type="EMBL" id="PWN20859.1"/>
    </source>
</evidence>
<protein>
    <recommendedName>
        <fullName evidence="2">Protein kinase domain-containing protein</fullName>
    </recommendedName>
</protein>
<gene>
    <name evidence="3" type="ORF">BCV69DRAFT_283066</name>
</gene>
<dbReference type="Gene3D" id="1.10.510.10">
    <property type="entry name" value="Transferase(Phosphotransferase) domain 1"/>
    <property type="match status" value="1"/>
</dbReference>
<feature type="compositionally biased region" description="Low complexity" evidence="1">
    <location>
        <begin position="226"/>
        <end position="241"/>
    </location>
</feature>
<feature type="compositionally biased region" description="Polar residues" evidence="1">
    <location>
        <begin position="343"/>
        <end position="356"/>
    </location>
</feature>
<evidence type="ECO:0000313" key="4">
    <source>
        <dbReference type="Proteomes" id="UP000245942"/>
    </source>
</evidence>
<feature type="compositionally biased region" description="Basic residues" evidence="1">
    <location>
        <begin position="182"/>
        <end position="194"/>
    </location>
</feature>
<keyword evidence="4" id="KW-1185">Reference proteome</keyword>
<dbReference type="PROSITE" id="PS50011">
    <property type="entry name" value="PROTEIN_KINASE_DOM"/>
    <property type="match status" value="1"/>
</dbReference>
<feature type="region of interest" description="Disordered" evidence="1">
    <location>
        <begin position="1"/>
        <end position="105"/>
    </location>
</feature>
<organism evidence="3 4">
    <name type="scientific">Pseudomicrostroma glucosiphilum</name>
    <dbReference type="NCBI Taxonomy" id="1684307"/>
    <lineage>
        <taxon>Eukaryota</taxon>
        <taxon>Fungi</taxon>
        <taxon>Dikarya</taxon>
        <taxon>Basidiomycota</taxon>
        <taxon>Ustilaginomycotina</taxon>
        <taxon>Exobasidiomycetes</taxon>
        <taxon>Microstromatales</taxon>
        <taxon>Microstromatales incertae sedis</taxon>
        <taxon>Pseudomicrostroma</taxon>
    </lineage>
</organism>
<proteinExistence type="predicted"/>
<dbReference type="EMBL" id="KZ819327">
    <property type="protein sequence ID" value="PWN20859.1"/>
    <property type="molecule type" value="Genomic_DNA"/>
</dbReference>
<dbReference type="SMART" id="SM00220">
    <property type="entry name" value="S_TKc"/>
    <property type="match status" value="1"/>
</dbReference>
<feature type="region of interest" description="Disordered" evidence="1">
    <location>
        <begin position="471"/>
        <end position="548"/>
    </location>
</feature>
<feature type="compositionally biased region" description="Basic and acidic residues" evidence="1">
    <location>
        <begin position="513"/>
        <end position="533"/>
    </location>
</feature>